<comment type="caution">
    <text evidence="8">The sequence shown here is derived from an EMBL/GenBank/DDBJ whole genome shotgun (WGS) entry which is preliminary data.</text>
</comment>
<sequence length="221" mass="24584">MRWLLMMWMVLACGAARSDEERPTPDIVGVLQISQQKQLDALTPADATSARAVKVRESFEKLLRSLHNPVLSQVELRVVRDDILSETLQGRIVVANVGLADLPEGERVFILAHELGHVMLDHWSQMGLLYAKWVPGPVVQQHTDAIADRLGRDASALAHRQEFEADAFALSTLRALGLPDQHVVAAFMDLGWRNDTATHPGTRKRLAALRALAPDWRTVQP</sequence>
<gene>
    <name evidence="8" type="ORF">WKW80_16565</name>
</gene>
<evidence type="ECO:0000259" key="7">
    <source>
        <dbReference type="Pfam" id="PF01435"/>
    </source>
</evidence>
<dbReference type="RefSeq" id="WP_340364665.1">
    <property type="nucleotide sequence ID" value="NZ_JBBKZV010000009.1"/>
</dbReference>
<dbReference type="GO" id="GO:0008237">
    <property type="term" value="F:metallopeptidase activity"/>
    <property type="evidence" value="ECO:0007669"/>
    <property type="project" value="UniProtKB-KW"/>
</dbReference>
<evidence type="ECO:0000313" key="9">
    <source>
        <dbReference type="Proteomes" id="UP001363010"/>
    </source>
</evidence>
<reference evidence="8 9" key="1">
    <citation type="submission" date="2024-03" db="EMBL/GenBank/DDBJ databases">
        <title>Novel species of the genus Variovorax.</title>
        <authorList>
            <person name="Liu Q."/>
            <person name="Xin Y.-H."/>
        </authorList>
    </citation>
    <scope>NUCLEOTIDE SEQUENCE [LARGE SCALE GENOMIC DNA]</scope>
    <source>
        <strain evidence="8 9">KACC 18501</strain>
    </source>
</reference>
<accession>A0ABU8W0Q1</accession>
<keyword evidence="5 6" id="KW-0482">Metalloprotease</keyword>
<comment type="similarity">
    <text evidence="6">Belongs to the peptidase M48 family.</text>
</comment>
<evidence type="ECO:0000256" key="4">
    <source>
        <dbReference type="ARBA" id="ARBA00022833"/>
    </source>
</evidence>
<evidence type="ECO:0000313" key="8">
    <source>
        <dbReference type="EMBL" id="MEJ8823629.1"/>
    </source>
</evidence>
<organism evidence="8 9">
    <name type="scientific">Variovorax humicola</name>
    <dbReference type="NCBI Taxonomy" id="1769758"/>
    <lineage>
        <taxon>Bacteria</taxon>
        <taxon>Pseudomonadati</taxon>
        <taxon>Pseudomonadota</taxon>
        <taxon>Betaproteobacteria</taxon>
        <taxon>Burkholderiales</taxon>
        <taxon>Comamonadaceae</taxon>
        <taxon>Variovorax</taxon>
    </lineage>
</organism>
<evidence type="ECO:0000256" key="5">
    <source>
        <dbReference type="ARBA" id="ARBA00023049"/>
    </source>
</evidence>
<dbReference type="Proteomes" id="UP001363010">
    <property type="component" value="Unassembled WGS sequence"/>
</dbReference>
<comment type="cofactor">
    <cofactor evidence="6">
        <name>Zn(2+)</name>
        <dbReference type="ChEBI" id="CHEBI:29105"/>
    </cofactor>
    <text evidence="6">Binds 1 zinc ion per subunit.</text>
</comment>
<keyword evidence="9" id="KW-1185">Reference proteome</keyword>
<dbReference type="InterPro" id="IPR001915">
    <property type="entry name" value="Peptidase_M48"/>
</dbReference>
<evidence type="ECO:0000256" key="1">
    <source>
        <dbReference type="ARBA" id="ARBA00022670"/>
    </source>
</evidence>
<keyword evidence="4 6" id="KW-0862">Zinc</keyword>
<name>A0ABU8W0Q1_9BURK</name>
<keyword evidence="1 6" id="KW-0645">Protease</keyword>
<evidence type="ECO:0000256" key="6">
    <source>
        <dbReference type="RuleBase" id="RU003983"/>
    </source>
</evidence>
<dbReference type="EMBL" id="JBBKZV010000009">
    <property type="protein sequence ID" value="MEJ8823629.1"/>
    <property type="molecule type" value="Genomic_DNA"/>
</dbReference>
<proteinExistence type="inferred from homology"/>
<dbReference type="EC" id="3.4.24.-" evidence="8"/>
<keyword evidence="3 6" id="KW-0378">Hydrolase</keyword>
<feature type="domain" description="Peptidase M48" evidence="7">
    <location>
        <begin position="88"/>
        <end position="212"/>
    </location>
</feature>
<keyword evidence="2" id="KW-0479">Metal-binding</keyword>
<evidence type="ECO:0000256" key="2">
    <source>
        <dbReference type="ARBA" id="ARBA00022723"/>
    </source>
</evidence>
<dbReference type="Pfam" id="PF01435">
    <property type="entry name" value="Peptidase_M48"/>
    <property type="match status" value="1"/>
</dbReference>
<protein>
    <submittedName>
        <fullName evidence="8">M48 family metalloprotease</fullName>
        <ecNumber evidence="8">3.4.24.-</ecNumber>
    </submittedName>
</protein>
<evidence type="ECO:0000256" key="3">
    <source>
        <dbReference type="ARBA" id="ARBA00022801"/>
    </source>
</evidence>